<protein>
    <recommendedName>
        <fullName evidence="4">Two pore domain potassium channel family protein</fullName>
    </recommendedName>
</protein>
<feature type="transmembrane region" description="Helical" evidence="1">
    <location>
        <begin position="20"/>
        <end position="40"/>
    </location>
</feature>
<evidence type="ECO:0000256" key="1">
    <source>
        <dbReference type="SAM" id="Phobius"/>
    </source>
</evidence>
<dbReference type="Proteomes" id="UP000283474">
    <property type="component" value="Chromosome"/>
</dbReference>
<keyword evidence="1" id="KW-0812">Transmembrane</keyword>
<feature type="transmembrane region" description="Helical" evidence="1">
    <location>
        <begin position="80"/>
        <end position="101"/>
    </location>
</feature>
<evidence type="ECO:0000313" key="3">
    <source>
        <dbReference type="Proteomes" id="UP000283474"/>
    </source>
</evidence>
<dbReference type="KEGG" id="pus:CKA81_03290"/>
<dbReference type="EMBL" id="CP022987">
    <property type="protein sequence ID" value="QAA95439.1"/>
    <property type="molecule type" value="Genomic_DNA"/>
</dbReference>
<keyword evidence="1" id="KW-0472">Membrane</keyword>
<keyword evidence="3" id="KW-1185">Reference proteome</keyword>
<evidence type="ECO:0000313" key="2">
    <source>
        <dbReference type="EMBL" id="QAA95439.1"/>
    </source>
</evidence>
<sequence length="113" mass="12626">MYESKNENILSTRHFTLRMLWHFAMAVAIIVVALAMGVLGMMWIESIHWHDAVLNTSLIIAGIGPYILPATTAGKLFFSFYGMMVGLVFVATLGLVLAPLAHRLIHKFHLDDD</sequence>
<feature type="transmembrane region" description="Helical" evidence="1">
    <location>
        <begin position="52"/>
        <end position="68"/>
    </location>
</feature>
<proteinExistence type="predicted"/>
<accession>A0A451FSJ7</accession>
<organism evidence="2 3">
    <name type="scientific">Pollutimonas thiosulfatoxidans</name>
    <dbReference type="NCBI Taxonomy" id="2028345"/>
    <lineage>
        <taxon>Bacteria</taxon>
        <taxon>Pseudomonadati</taxon>
        <taxon>Pseudomonadota</taxon>
        <taxon>Betaproteobacteria</taxon>
        <taxon>Burkholderiales</taxon>
        <taxon>Alcaligenaceae</taxon>
        <taxon>Pollutimonas</taxon>
    </lineage>
</organism>
<dbReference type="OrthoDB" id="465094at2"/>
<dbReference type="Gene3D" id="1.10.287.70">
    <property type="match status" value="1"/>
</dbReference>
<dbReference type="AlphaFoldDB" id="A0A451FSJ7"/>
<name>A0A451FSJ7_9BURK</name>
<evidence type="ECO:0008006" key="4">
    <source>
        <dbReference type="Google" id="ProtNLM"/>
    </source>
</evidence>
<keyword evidence="1" id="KW-1133">Transmembrane helix</keyword>
<reference evidence="2 3" key="1">
    <citation type="submission" date="2017-08" db="EMBL/GenBank/DDBJ databases">
        <authorList>
            <person name="Park S.-J."/>
            <person name="Kim H."/>
        </authorList>
    </citation>
    <scope>NUCLEOTIDE SEQUENCE [LARGE SCALE GENOMIC DNA]</scope>
    <source>
        <strain evidence="3">ye3</strain>
    </source>
</reference>
<gene>
    <name evidence="2" type="ORF">CKA81_03290</name>
</gene>